<proteinExistence type="predicted"/>
<evidence type="ECO:0000313" key="6">
    <source>
        <dbReference type="RefSeq" id="XP_010254522.1"/>
    </source>
</evidence>
<feature type="region of interest" description="Disordered" evidence="1">
    <location>
        <begin position="1"/>
        <end position="22"/>
    </location>
</feature>
<evidence type="ECO:0000313" key="3">
    <source>
        <dbReference type="Proteomes" id="UP000189703"/>
    </source>
</evidence>
<evidence type="ECO:0000256" key="1">
    <source>
        <dbReference type="SAM" id="MobiDB-lite"/>
    </source>
</evidence>
<dbReference type="CDD" id="cd00167">
    <property type="entry name" value="SANT"/>
    <property type="match status" value="1"/>
</dbReference>
<dbReference type="AlphaFoldDB" id="A0A1U8A0F8"/>
<dbReference type="GeneID" id="104595484"/>
<evidence type="ECO:0000259" key="2">
    <source>
        <dbReference type="Pfam" id="PF12776"/>
    </source>
</evidence>
<organism evidence="3 5">
    <name type="scientific">Nelumbo nucifera</name>
    <name type="common">Sacred lotus</name>
    <dbReference type="NCBI Taxonomy" id="4432"/>
    <lineage>
        <taxon>Eukaryota</taxon>
        <taxon>Viridiplantae</taxon>
        <taxon>Streptophyta</taxon>
        <taxon>Embryophyta</taxon>
        <taxon>Tracheophyta</taxon>
        <taxon>Spermatophyta</taxon>
        <taxon>Magnoliopsida</taxon>
        <taxon>Proteales</taxon>
        <taxon>Nelumbonaceae</taxon>
        <taxon>Nelumbo</taxon>
    </lineage>
</organism>
<dbReference type="RefSeq" id="XP_010254522.1">
    <property type="nucleotide sequence ID" value="XM_010256220.2"/>
</dbReference>
<feature type="domain" description="Myb/SANT-like" evidence="2">
    <location>
        <begin position="166"/>
        <end position="261"/>
    </location>
</feature>
<evidence type="ECO:0000313" key="5">
    <source>
        <dbReference type="RefSeq" id="XP_010254521.1"/>
    </source>
</evidence>
<dbReference type="RefSeq" id="XP_010254519.1">
    <property type="nucleotide sequence ID" value="XM_010256217.2"/>
</dbReference>
<sequence length="465" mass="54108">MSEILTRKDMSSHCSSRDEKDHAKWTRKEERIFVELMVEQCKKGNRTTTTFSSVGWNEIQKDFNKKTGCNYTDMQLKNKFQKLRKVHKELKNACKQMGFSMDPSRKVILAEDDEWEAYLRGHPNAKNLRTIGCPLWDELQIIFGDATSEDKDMSLCPSRDRKDNAKWTRKEERIFVELMVEQCKKGNRTTTAFSSTGWKEIQKDFNKKTGCNYTDMQLKNKFQKLRLLHKEFKNACKETGFSMDPFRKVILADDGDVWEAYVRDHPNAKNLQTTGCQLWDELCIIFGDITTIGEYTKSFRQEDEDTSEDEDTFEAESINSLSDSDEHQTTRHISFGSLDPLLTLDAMDDTSQEKSPISPKRAITLKDRKRKKFNNLKAFSEACMAFTLESMYRINKDRKKRLTSVPLHDPYPLSRCIEVLNNAPCLDAKLYGKAMNLCMHSYWREVICQVPRELISQVIESAKEP</sequence>
<gene>
    <name evidence="4 5 6" type="primary">LOC104595484</name>
</gene>
<protein>
    <submittedName>
        <fullName evidence="4 5">L10-interacting MYB domain-containing protein-like isoform X1</fullName>
    </submittedName>
</protein>
<dbReference type="Proteomes" id="UP000189703">
    <property type="component" value="Unplaced"/>
</dbReference>
<keyword evidence="3" id="KW-1185">Reference proteome</keyword>
<feature type="domain" description="Myb/SANT-like" evidence="2">
    <location>
        <begin position="24"/>
        <end position="118"/>
    </location>
</feature>
<dbReference type="PANTHER" id="PTHR47584">
    <property type="match status" value="1"/>
</dbReference>
<dbReference type="RefSeq" id="XP_010254521.1">
    <property type="nucleotide sequence ID" value="XM_010256219.2"/>
</dbReference>
<feature type="region of interest" description="Disordered" evidence="1">
    <location>
        <begin position="299"/>
        <end position="329"/>
    </location>
</feature>
<reference evidence="4 5" key="1">
    <citation type="submission" date="2025-04" db="UniProtKB">
        <authorList>
            <consortium name="RefSeq"/>
        </authorList>
    </citation>
    <scope>IDENTIFICATION</scope>
</reference>
<name>A0A1U8A0F8_NELNU</name>
<evidence type="ECO:0000313" key="4">
    <source>
        <dbReference type="RefSeq" id="XP_010254519.1"/>
    </source>
</evidence>
<dbReference type="InterPro" id="IPR001005">
    <property type="entry name" value="SANT/Myb"/>
</dbReference>
<dbReference type="OMA" id="NIKIWFE"/>
<dbReference type="InterPro" id="IPR024752">
    <property type="entry name" value="Myb/SANT-like_dom"/>
</dbReference>
<accession>A0A1U8A0F8</accession>
<dbReference type="PANTHER" id="PTHR47584:SF19">
    <property type="entry name" value="L10-INTERACTING MYB DOMAIN-CONTAINING PROTEIN-LIKE"/>
    <property type="match status" value="1"/>
</dbReference>
<dbReference type="KEGG" id="nnu:104595484"/>
<dbReference type="eggNOG" id="ENOG502SA1N">
    <property type="taxonomic scope" value="Eukaryota"/>
</dbReference>
<feature type="compositionally biased region" description="Acidic residues" evidence="1">
    <location>
        <begin position="302"/>
        <end position="314"/>
    </location>
</feature>
<dbReference type="OrthoDB" id="686198at2759"/>
<dbReference type="Pfam" id="PF12776">
    <property type="entry name" value="Myb_DNA-bind_3"/>
    <property type="match status" value="2"/>
</dbReference>
<dbReference type="InterPro" id="IPR045026">
    <property type="entry name" value="LIMYB"/>
</dbReference>